<sequence length="80" mass="8640">MDELSFALLSLLAGLALGLSLAATYLVVISTAYTRRQKLLQYAAIWLLPLLGASTCIVVAGSDRRPPPPARKEEFYEGGM</sequence>
<comment type="caution">
    <text evidence="1">The sequence shown here is derived from an EMBL/GenBank/DDBJ whole genome shotgun (WGS) entry which is preliminary data.</text>
</comment>
<dbReference type="RefSeq" id="WP_111264983.1">
    <property type="nucleotide sequence ID" value="NZ_CP029843.1"/>
</dbReference>
<gene>
    <name evidence="1" type="ORF">FKV24_004525</name>
</gene>
<evidence type="ECO:0000313" key="2">
    <source>
        <dbReference type="Proteomes" id="UP000320431"/>
    </source>
</evidence>
<reference evidence="1 2" key="1">
    <citation type="submission" date="2019-10" db="EMBL/GenBank/DDBJ databases">
        <title>Lysobacter alkalisoli sp. nov., isolated from saline-alkaline soil.</title>
        <authorList>
            <person name="Sun J.-Q."/>
        </authorList>
    </citation>
    <scope>NUCLEOTIDE SEQUENCE [LARGE SCALE GENOMIC DNA]</scope>
    <source>
        <strain evidence="1 2">KCTC 42381</strain>
    </source>
</reference>
<proteinExistence type="predicted"/>
<dbReference type="OrthoDB" id="6025517at2"/>
<protein>
    <submittedName>
        <fullName evidence="1">Uncharacterized protein</fullName>
    </submittedName>
</protein>
<name>A0A508B1H5_9GAMM</name>
<organism evidence="1 2">
    <name type="scientific">Marilutibacter maris</name>
    <dbReference type="NCBI Taxonomy" id="1605891"/>
    <lineage>
        <taxon>Bacteria</taxon>
        <taxon>Pseudomonadati</taxon>
        <taxon>Pseudomonadota</taxon>
        <taxon>Gammaproteobacteria</taxon>
        <taxon>Lysobacterales</taxon>
        <taxon>Lysobacteraceae</taxon>
        <taxon>Marilutibacter</taxon>
    </lineage>
</organism>
<evidence type="ECO:0000313" key="1">
    <source>
        <dbReference type="EMBL" id="KAB8196216.1"/>
    </source>
</evidence>
<accession>A0A508B1H5</accession>
<dbReference type="EMBL" id="VICD02000061">
    <property type="protein sequence ID" value="KAB8196216.1"/>
    <property type="molecule type" value="Genomic_DNA"/>
</dbReference>
<dbReference type="AlphaFoldDB" id="A0A508B1H5"/>
<dbReference type="Proteomes" id="UP000320431">
    <property type="component" value="Unassembled WGS sequence"/>
</dbReference>